<keyword evidence="5" id="KW-1185">Reference proteome</keyword>
<sequence length="130" mass="13766">MRSPLIIWLHGLGDTGRGWSHLKHELRLPQAVRYAFPDAPESPVTCNGGYVMTSWMDLETIPIGNGLPDDAKGLADSTQIIHALIDAEVAKGTASEDIVLGGFSQGGAMALLAGYSYAKRLAGVACLSGW</sequence>
<dbReference type="KEGG" id="ehx:EMIHUDRAFT_56777"/>
<reference evidence="4" key="2">
    <citation type="submission" date="2024-10" db="UniProtKB">
        <authorList>
            <consortium name="EnsemblProtists"/>
        </authorList>
    </citation>
    <scope>IDENTIFICATION</scope>
</reference>
<feature type="domain" description="Phospholipase/carboxylesterase/thioesterase" evidence="3">
    <location>
        <begin position="3"/>
        <end position="130"/>
    </location>
</feature>
<dbReference type="eggNOG" id="KOG2112">
    <property type="taxonomic scope" value="Eukaryota"/>
</dbReference>
<dbReference type="Proteomes" id="UP000013827">
    <property type="component" value="Unassembled WGS sequence"/>
</dbReference>
<dbReference type="HOGENOM" id="CLU_049413_7_0_1"/>
<proteinExistence type="inferred from homology"/>
<name>A0A0D3K6L2_EMIH1</name>
<dbReference type="GeneID" id="17276671"/>
<evidence type="ECO:0000256" key="2">
    <source>
        <dbReference type="ARBA" id="ARBA00022801"/>
    </source>
</evidence>
<organism evidence="4 5">
    <name type="scientific">Emiliania huxleyi (strain CCMP1516)</name>
    <dbReference type="NCBI Taxonomy" id="280463"/>
    <lineage>
        <taxon>Eukaryota</taxon>
        <taxon>Haptista</taxon>
        <taxon>Haptophyta</taxon>
        <taxon>Prymnesiophyceae</taxon>
        <taxon>Isochrysidales</taxon>
        <taxon>Noelaerhabdaceae</taxon>
        <taxon>Emiliania</taxon>
    </lineage>
</organism>
<dbReference type="RefSeq" id="XP_005783826.1">
    <property type="nucleotide sequence ID" value="XM_005783769.1"/>
</dbReference>
<dbReference type="AlphaFoldDB" id="A0A0D3K6L2"/>
<dbReference type="GO" id="GO:0008474">
    <property type="term" value="F:palmitoyl-(protein) hydrolase activity"/>
    <property type="evidence" value="ECO:0007669"/>
    <property type="project" value="TreeGrafter"/>
</dbReference>
<dbReference type="InterPro" id="IPR029058">
    <property type="entry name" value="AB_hydrolase_fold"/>
</dbReference>
<evidence type="ECO:0000259" key="3">
    <source>
        <dbReference type="Pfam" id="PF02230"/>
    </source>
</evidence>
<protein>
    <recommendedName>
        <fullName evidence="3">Phospholipase/carboxylesterase/thioesterase domain-containing protein</fullName>
    </recommendedName>
</protein>
<dbReference type="STRING" id="2903.R1D907"/>
<dbReference type="PANTHER" id="PTHR10655:SF17">
    <property type="entry name" value="LYSOPHOSPHOLIPASE-LIKE PROTEIN 1"/>
    <property type="match status" value="1"/>
</dbReference>
<evidence type="ECO:0000313" key="5">
    <source>
        <dbReference type="Proteomes" id="UP000013827"/>
    </source>
</evidence>
<accession>A0A0D3K6L2</accession>
<dbReference type="OMA" id="VENIHAM"/>
<reference evidence="5" key="1">
    <citation type="journal article" date="2013" name="Nature">
        <title>Pan genome of the phytoplankton Emiliania underpins its global distribution.</title>
        <authorList>
            <person name="Read B.A."/>
            <person name="Kegel J."/>
            <person name="Klute M.J."/>
            <person name="Kuo A."/>
            <person name="Lefebvre S.C."/>
            <person name="Maumus F."/>
            <person name="Mayer C."/>
            <person name="Miller J."/>
            <person name="Monier A."/>
            <person name="Salamov A."/>
            <person name="Young J."/>
            <person name="Aguilar M."/>
            <person name="Claverie J.M."/>
            <person name="Frickenhaus S."/>
            <person name="Gonzalez K."/>
            <person name="Herman E.K."/>
            <person name="Lin Y.C."/>
            <person name="Napier J."/>
            <person name="Ogata H."/>
            <person name="Sarno A.F."/>
            <person name="Shmutz J."/>
            <person name="Schroeder D."/>
            <person name="de Vargas C."/>
            <person name="Verret F."/>
            <person name="von Dassow P."/>
            <person name="Valentin K."/>
            <person name="Van de Peer Y."/>
            <person name="Wheeler G."/>
            <person name="Dacks J.B."/>
            <person name="Delwiche C.F."/>
            <person name="Dyhrman S.T."/>
            <person name="Glockner G."/>
            <person name="John U."/>
            <person name="Richards T."/>
            <person name="Worden A.Z."/>
            <person name="Zhang X."/>
            <person name="Grigoriev I.V."/>
            <person name="Allen A.E."/>
            <person name="Bidle K."/>
            <person name="Borodovsky M."/>
            <person name="Bowler C."/>
            <person name="Brownlee C."/>
            <person name="Cock J.M."/>
            <person name="Elias M."/>
            <person name="Gladyshev V.N."/>
            <person name="Groth M."/>
            <person name="Guda C."/>
            <person name="Hadaegh A."/>
            <person name="Iglesias-Rodriguez M.D."/>
            <person name="Jenkins J."/>
            <person name="Jones B.M."/>
            <person name="Lawson T."/>
            <person name="Leese F."/>
            <person name="Lindquist E."/>
            <person name="Lobanov A."/>
            <person name="Lomsadze A."/>
            <person name="Malik S.B."/>
            <person name="Marsh M.E."/>
            <person name="Mackinder L."/>
            <person name="Mock T."/>
            <person name="Mueller-Roeber B."/>
            <person name="Pagarete A."/>
            <person name="Parker M."/>
            <person name="Probert I."/>
            <person name="Quesneville H."/>
            <person name="Raines C."/>
            <person name="Rensing S.A."/>
            <person name="Riano-Pachon D.M."/>
            <person name="Richier S."/>
            <person name="Rokitta S."/>
            <person name="Shiraiwa Y."/>
            <person name="Soanes D.M."/>
            <person name="van der Giezen M."/>
            <person name="Wahlund T.M."/>
            <person name="Williams B."/>
            <person name="Wilson W."/>
            <person name="Wolfe G."/>
            <person name="Wurch L.L."/>
        </authorList>
    </citation>
    <scope>NUCLEOTIDE SEQUENCE</scope>
</reference>
<comment type="similarity">
    <text evidence="1">Belongs to the AB hydrolase superfamily. AB hydrolase 2 family.</text>
</comment>
<dbReference type="SUPFAM" id="SSF53474">
    <property type="entry name" value="alpha/beta-Hydrolases"/>
    <property type="match status" value="1"/>
</dbReference>
<dbReference type="Pfam" id="PF02230">
    <property type="entry name" value="Abhydrolase_2"/>
    <property type="match status" value="1"/>
</dbReference>
<dbReference type="Gene3D" id="3.40.50.1820">
    <property type="entry name" value="alpha/beta hydrolase"/>
    <property type="match status" value="1"/>
</dbReference>
<dbReference type="InterPro" id="IPR050565">
    <property type="entry name" value="LYPA1-2/EST-like"/>
</dbReference>
<dbReference type="InterPro" id="IPR003140">
    <property type="entry name" value="PLipase/COase/thioEstase"/>
</dbReference>
<dbReference type="PANTHER" id="PTHR10655">
    <property type="entry name" value="LYSOPHOSPHOLIPASE-RELATED"/>
    <property type="match status" value="1"/>
</dbReference>
<evidence type="ECO:0000313" key="4">
    <source>
        <dbReference type="EnsemblProtists" id="EOD31397"/>
    </source>
</evidence>
<dbReference type="EnsemblProtists" id="EOD31397">
    <property type="protein sequence ID" value="EOD31397"/>
    <property type="gene ID" value="EMIHUDRAFT_56777"/>
</dbReference>
<keyword evidence="2" id="KW-0378">Hydrolase</keyword>
<dbReference type="GO" id="GO:0005737">
    <property type="term" value="C:cytoplasm"/>
    <property type="evidence" value="ECO:0007669"/>
    <property type="project" value="TreeGrafter"/>
</dbReference>
<dbReference type="PaxDb" id="2903-EOD31397"/>
<evidence type="ECO:0000256" key="1">
    <source>
        <dbReference type="ARBA" id="ARBA00006499"/>
    </source>
</evidence>
<dbReference type="GO" id="GO:0052689">
    <property type="term" value="F:carboxylic ester hydrolase activity"/>
    <property type="evidence" value="ECO:0007669"/>
    <property type="project" value="TreeGrafter"/>
</dbReference>